<comment type="caution">
    <text evidence="4">The sequence shown here is derived from an EMBL/GenBank/DDBJ whole genome shotgun (WGS) entry which is preliminary data.</text>
</comment>
<evidence type="ECO:0000259" key="3">
    <source>
        <dbReference type="Pfam" id="PF14252"/>
    </source>
</evidence>
<dbReference type="RefSeq" id="WP_274145824.1">
    <property type="nucleotide sequence ID" value="NZ_JAJUBB010000029.1"/>
</dbReference>
<dbReference type="InterPro" id="IPR025592">
    <property type="entry name" value="DUF4347"/>
</dbReference>
<proteinExistence type="predicted"/>
<evidence type="ECO:0000313" key="4">
    <source>
        <dbReference type="EMBL" id="MDD1784111.1"/>
    </source>
</evidence>
<dbReference type="Pfam" id="PF14252">
    <property type="entry name" value="DUF4347"/>
    <property type="match status" value="1"/>
</dbReference>
<feature type="domain" description="DUF4347" evidence="3">
    <location>
        <begin position="270"/>
        <end position="348"/>
    </location>
</feature>
<keyword evidence="5" id="KW-1185">Reference proteome</keyword>
<feature type="compositionally biased region" description="Low complexity" evidence="1">
    <location>
        <begin position="71"/>
        <end position="84"/>
    </location>
</feature>
<feature type="compositionally biased region" description="Polar residues" evidence="1">
    <location>
        <begin position="85"/>
        <end position="95"/>
    </location>
</feature>
<evidence type="ECO:0000259" key="2">
    <source>
        <dbReference type="Pfam" id="PF13699"/>
    </source>
</evidence>
<feature type="region of interest" description="Disordered" evidence="1">
    <location>
        <begin position="63"/>
        <end position="119"/>
    </location>
</feature>
<organism evidence="4 5">
    <name type="scientific">Enterovibrio qingdaonensis</name>
    <dbReference type="NCBI Taxonomy" id="2899818"/>
    <lineage>
        <taxon>Bacteria</taxon>
        <taxon>Pseudomonadati</taxon>
        <taxon>Pseudomonadota</taxon>
        <taxon>Gammaproteobacteria</taxon>
        <taxon>Vibrionales</taxon>
        <taxon>Vibrionaceae</taxon>
        <taxon>Enterovibrio</taxon>
    </lineage>
</organism>
<evidence type="ECO:0000313" key="5">
    <source>
        <dbReference type="Proteomes" id="UP001149821"/>
    </source>
</evidence>
<dbReference type="EMBL" id="JAJUBB010000029">
    <property type="protein sequence ID" value="MDD1784111.1"/>
    <property type="molecule type" value="Genomic_DNA"/>
</dbReference>
<sequence>MFAFQSDRFSQTRNPSEPDASLLIKPRHAPLRHHSFLQRKLMLGAPDSALEQDADRQADNVMAMPKGLGTPRCSCSASRPSSSSNNVQRKPTQSSHHTDGEPAPESVERVVNTPGQPIPDETRTFMEERFGQDFGHVRIHRGVEAASSARDIQAKAYTVANNIVFGENQYSNSTQGRRLLAHELGHVIQQQRGTPLVQRVTDEQLWAQHEQREQVETGPMTVTAVDDRQDTSMPWYFPPRYAGPITGALRGDVPMTNVTSLVDNVIAHVGEREIQRLNIADHGNPDGMEFGNDWLTTNTVSSFTGELSRLRPHFTSNAIVHIEGCKSGQNQTLVCALAAAFGVPVYAGTGFQHGIFRFNTGDYVRCSPAGEYEVGVGRP</sequence>
<evidence type="ECO:0000256" key="1">
    <source>
        <dbReference type="SAM" id="MobiDB-lite"/>
    </source>
</evidence>
<accession>A0ABT5QUZ4</accession>
<feature type="region of interest" description="Disordered" evidence="1">
    <location>
        <begin position="1"/>
        <end position="22"/>
    </location>
</feature>
<name>A0ABT5QUZ4_9GAMM</name>
<feature type="domain" description="eCIS core" evidence="2">
    <location>
        <begin position="117"/>
        <end position="193"/>
    </location>
</feature>
<dbReference type="Pfam" id="PF13699">
    <property type="entry name" value="eCIS_core"/>
    <property type="match status" value="1"/>
</dbReference>
<protein>
    <submittedName>
        <fullName evidence="4">DUF4157 domain-containing protein</fullName>
    </submittedName>
</protein>
<dbReference type="InterPro" id="IPR025295">
    <property type="entry name" value="eCIS_core_dom"/>
</dbReference>
<dbReference type="Proteomes" id="UP001149821">
    <property type="component" value="Unassembled WGS sequence"/>
</dbReference>
<reference evidence="4" key="1">
    <citation type="submission" date="2021-12" db="EMBL/GenBank/DDBJ databases">
        <title>Enterovibrio ZSDZ35 sp. nov. and Enterovibrio ZSDZ42 sp. nov., isolated from coastal seawater in Qingdao.</title>
        <authorList>
            <person name="Zhang P."/>
        </authorList>
    </citation>
    <scope>NUCLEOTIDE SEQUENCE</scope>
    <source>
        <strain evidence="4">ZSDZ35</strain>
    </source>
</reference>
<gene>
    <name evidence="4" type="ORF">LRP49_23330</name>
</gene>